<dbReference type="OrthoDB" id="10435960at2759"/>
<dbReference type="EMBL" id="ML736158">
    <property type="protein sequence ID" value="KAE8382921.1"/>
    <property type="molecule type" value="Genomic_DNA"/>
</dbReference>
<evidence type="ECO:0000313" key="3">
    <source>
        <dbReference type="Proteomes" id="UP000326198"/>
    </source>
</evidence>
<dbReference type="Proteomes" id="UP000326198">
    <property type="component" value="Unassembled WGS sequence"/>
</dbReference>
<name>A0A5N7BM90_9EURO</name>
<accession>A0A5N7BM90</accession>
<organism evidence="2 3">
    <name type="scientific">Aspergillus bertholletiae</name>
    <dbReference type="NCBI Taxonomy" id="1226010"/>
    <lineage>
        <taxon>Eukaryota</taxon>
        <taxon>Fungi</taxon>
        <taxon>Dikarya</taxon>
        <taxon>Ascomycota</taxon>
        <taxon>Pezizomycotina</taxon>
        <taxon>Eurotiomycetes</taxon>
        <taxon>Eurotiomycetidae</taxon>
        <taxon>Eurotiales</taxon>
        <taxon>Aspergillaceae</taxon>
        <taxon>Aspergillus</taxon>
        <taxon>Aspergillus subgen. Circumdati</taxon>
    </lineage>
</organism>
<gene>
    <name evidence="2" type="ORF">BDV26DRAFT_194408</name>
</gene>
<protein>
    <submittedName>
        <fullName evidence="2">Uncharacterized protein</fullName>
    </submittedName>
</protein>
<keyword evidence="1" id="KW-0732">Signal</keyword>
<feature type="chain" id="PRO_5024986051" evidence="1">
    <location>
        <begin position="27"/>
        <end position="63"/>
    </location>
</feature>
<evidence type="ECO:0000256" key="1">
    <source>
        <dbReference type="SAM" id="SignalP"/>
    </source>
</evidence>
<dbReference type="AlphaFoldDB" id="A0A5N7BM90"/>
<feature type="signal peptide" evidence="1">
    <location>
        <begin position="1"/>
        <end position="26"/>
    </location>
</feature>
<keyword evidence="3" id="KW-1185">Reference proteome</keyword>
<evidence type="ECO:0000313" key="2">
    <source>
        <dbReference type="EMBL" id="KAE8382921.1"/>
    </source>
</evidence>
<sequence>MILLCLGTSDWPAMALGSLLWPVLLSVHPKTIKFVAVRQVIVSEAAKQRSPNNLEPKKLGRRR</sequence>
<reference evidence="2 3" key="1">
    <citation type="submission" date="2019-04" db="EMBL/GenBank/DDBJ databases">
        <title>Friends and foes A comparative genomics studyof 23 Aspergillus species from section Flavi.</title>
        <authorList>
            <consortium name="DOE Joint Genome Institute"/>
            <person name="Kjaerbolling I."/>
            <person name="Vesth T."/>
            <person name="Frisvad J.C."/>
            <person name="Nybo J.L."/>
            <person name="Theobald S."/>
            <person name="Kildgaard S."/>
            <person name="Isbrandt T."/>
            <person name="Kuo A."/>
            <person name="Sato A."/>
            <person name="Lyhne E.K."/>
            <person name="Kogle M.E."/>
            <person name="Wiebenga A."/>
            <person name="Kun R.S."/>
            <person name="Lubbers R.J."/>
            <person name="Makela M.R."/>
            <person name="Barry K."/>
            <person name="Chovatia M."/>
            <person name="Clum A."/>
            <person name="Daum C."/>
            <person name="Haridas S."/>
            <person name="He G."/>
            <person name="LaButti K."/>
            <person name="Lipzen A."/>
            <person name="Mondo S."/>
            <person name="Riley R."/>
            <person name="Salamov A."/>
            <person name="Simmons B.A."/>
            <person name="Magnuson J.K."/>
            <person name="Henrissat B."/>
            <person name="Mortensen U.H."/>
            <person name="Larsen T.O."/>
            <person name="Devries R.P."/>
            <person name="Grigoriev I.V."/>
            <person name="Machida M."/>
            <person name="Baker S.E."/>
            <person name="Andersen M.R."/>
        </authorList>
    </citation>
    <scope>NUCLEOTIDE SEQUENCE [LARGE SCALE GENOMIC DNA]</scope>
    <source>
        <strain evidence="2 3">IBT 29228</strain>
    </source>
</reference>
<proteinExistence type="predicted"/>